<dbReference type="AlphaFoldDB" id="A0A812RQN7"/>
<feature type="non-terminal residue" evidence="1">
    <location>
        <position position="162"/>
    </location>
</feature>
<keyword evidence="2" id="KW-1185">Reference proteome</keyword>
<organism evidence="1 2">
    <name type="scientific">Symbiodinium pilosum</name>
    <name type="common">Dinoflagellate</name>
    <dbReference type="NCBI Taxonomy" id="2952"/>
    <lineage>
        <taxon>Eukaryota</taxon>
        <taxon>Sar</taxon>
        <taxon>Alveolata</taxon>
        <taxon>Dinophyceae</taxon>
        <taxon>Suessiales</taxon>
        <taxon>Symbiodiniaceae</taxon>
        <taxon>Symbiodinium</taxon>
    </lineage>
</organism>
<comment type="caution">
    <text evidence="1">The sequence shown here is derived from an EMBL/GenBank/DDBJ whole genome shotgun (WGS) entry which is preliminary data.</text>
</comment>
<feature type="non-terminal residue" evidence="1">
    <location>
        <position position="1"/>
    </location>
</feature>
<proteinExistence type="predicted"/>
<reference evidence="1" key="1">
    <citation type="submission" date="2021-02" db="EMBL/GenBank/DDBJ databases">
        <authorList>
            <person name="Dougan E. K."/>
            <person name="Rhodes N."/>
            <person name="Thang M."/>
            <person name="Chan C."/>
        </authorList>
    </citation>
    <scope>NUCLEOTIDE SEQUENCE</scope>
</reference>
<sequence>AEGCDVTEAVPKAVNDLLTAPEMDDISGHLRSLPFISDPKLIKEEGRFPLLHTNQESLGELLLGFFELWGKEEFRGGDDGNGQTVYVYDASQEVNDLGVLVMRCPLTGKNVNPFTTMVWRAIHSEFARAATLLERGCTLEELCEPAEGLPAGCGGAHRGGGL</sequence>
<accession>A0A812RQN7</accession>
<name>A0A812RQN7_SYMPI</name>
<gene>
    <name evidence="1" type="ORF">SPIL2461_LOCUS10891</name>
</gene>
<protein>
    <submittedName>
        <fullName evidence="1">Uncharacterized protein</fullName>
    </submittedName>
</protein>
<dbReference type="SUPFAM" id="SSF81631">
    <property type="entry name" value="PAP/OAS1 substrate-binding domain"/>
    <property type="match status" value="1"/>
</dbReference>
<dbReference type="EMBL" id="CAJNIZ010020946">
    <property type="protein sequence ID" value="CAE7446905.1"/>
    <property type="molecule type" value="Genomic_DNA"/>
</dbReference>
<dbReference type="Proteomes" id="UP000649617">
    <property type="component" value="Unassembled WGS sequence"/>
</dbReference>
<evidence type="ECO:0000313" key="1">
    <source>
        <dbReference type="EMBL" id="CAE7446905.1"/>
    </source>
</evidence>
<dbReference type="OrthoDB" id="437693at2759"/>
<evidence type="ECO:0000313" key="2">
    <source>
        <dbReference type="Proteomes" id="UP000649617"/>
    </source>
</evidence>